<dbReference type="EnsemblPlants" id="OPUNC01G10600.1">
    <property type="protein sequence ID" value="OPUNC01G10600.1"/>
    <property type="gene ID" value="OPUNC01G10600"/>
</dbReference>
<organism evidence="1">
    <name type="scientific">Oryza punctata</name>
    <name type="common">Red rice</name>
    <dbReference type="NCBI Taxonomy" id="4537"/>
    <lineage>
        <taxon>Eukaryota</taxon>
        <taxon>Viridiplantae</taxon>
        <taxon>Streptophyta</taxon>
        <taxon>Embryophyta</taxon>
        <taxon>Tracheophyta</taxon>
        <taxon>Spermatophyta</taxon>
        <taxon>Magnoliopsida</taxon>
        <taxon>Liliopsida</taxon>
        <taxon>Poales</taxon>
        <taxon>Poaceae</taxon>
        <taxon>BOP clade</taxon>
        <taxon>Oryzoideae</taxon>
        <taxon>Oryzeae</taxon>
        <taxon>Oryzinae</taxon>
        <taxon>Oryza</taxon>
    </lineage>
</organism>
<name>A0A0E0JGW0_ORYPU</name>
<protein>
    <recommendedName>
        <fullName evidence="3">NB-ARC domain-containing protein</fullName>
    </recommendedName>
</protein>
<dbReference type="AlphaFoldDB" id="A0A0E0JGW0"/>
<evidence type="ECO:0000313" key="1">
    <source>
        <dbReference type="EnsemblPlants" id="OPUNC01G10600.1"/>
    </source>
</evidence>
<keyword evidence="2" id="KW-1185">Reference proteome</keyword>
<reference evidence="1" key="2">
    <citation type="submission" date="2018-05" db="EMBL/GenBank/DDBJ databases">
        <title>OpunRS2 (Oryza punctata Reference Sequence Version 2).</title>
        <authorList>
            <person name="Zhang J."/>
            <person name="Kudrna D."/>
            <person name="Lee S."/>
            <person name="Talag J."/>
            <person name="Welchert J."/>
            <person name="Wing R.A."/>
        </authorList>
    </citation>
    <scope>NUCLEOTIDE SEQUENCE [LARGE SCALE GENOMIC DNA]</scope>
</reference>
<dbReference type="STRING" id="4537.A0A0E0JGW0"/>
<dbReference type="Gramene" id="OPUNC01G10600.1">
    <property type="protein sequence ID" value="OPUNC01G10600.1"/>
    <property type="gene ID" value="OPUNC01G10600"/>
</dbReference>
<accession>A0A0E0JGW0</accession>
<dbReference type="HOGENOM" id="CLU_1889122_0_0_1"/>
<evidence type="ECO:0008006" key="3">
    <source>
        <dbReference type="Google" id="ProtNLM"/>
    </source>
</evidence>
<reference evidence="1" key="1">
    <citation type="submission" date="2015-04" db="UniProtKB">
        <authorList>
            <consortium name="EnsemblPlants"/>
        </authorList>
    </citation>
    <scope>IDENTIFICATION</scope>
</reference>
<dbReference type="SUPFAM" id="SSF52047">
    <property type="entry name" value="RNI-like"/>
    <property type="match status" value="1"/>
</dbReference>
<evidence type="ECO:0000313" key="2">
    <source>
        <dbReference type="Proteomes" id="UP000026962"/>
    </source>
</evidence>
<proteinExistence type="predicted"/>
<dbReference type="Proteomes" id="UP000026962">
    <property type="component" value="Chromosome 1"/>
</dbReference>
<sequence length="135" mass="15831">MKKDEEQDNILLSIDLSRVRSLLMLWCIEKPLLTISFAKLMLLHLQDLEGCRWLTNHDLEDFCKLSLLRRLKELLTLDIREINVRALPETITRLGCLRHLLIGRYRYFTRSHRVKLFELFEAVTIPPGLAAMGSL</sequence>